<dbReference type="EMBL" id="BGPR01035033">
    <property type="protein sequence ID" value="GBO09682.1"/>
    <property type="molecule type" value="Genomic_DNA"/>
</dbReference>
<evidence type="ECO:0000313" key="2">
    <source>
        <dbReference type="Proteomes" id="UP000499080"/>
    </source>
</evidence>
<sequence>LVSPARTQLIILWLPDVAPNHLKYVPSREEQNHQADNSNIGSARLLSSLQGTKFLHIQDLFPSLRTVPNCKTKAVVW</sequence>
<organism evidence="1 2">
    <name type="scientific">Araneus ventricosus</name>
    <name type="common">Orbweaver spider</name>
    <name type="synonym">Epeira ventricosa</name>
    <dbReference type="NCBI Taxonomy" id="182803"/>
    <lineage>
        <taxon>Eukaryota</taxon>
        <taxon>Metazoa</taxon>
        <taxon>Ecdysozoa</taxon>
        <taxon>Arthropoda</taxon>
        <taxon>Chelicerata</taxon>
        <taxon>Arachnida</taxon>
        <taxon>Araneae</taxon>
        <taxon>Araneomorphae</taxon>
        <taxon>Entelegynae</taxon>
        <taxon>Araneoidea</taxon>
        <taxon>Araneidae</taxon>
        <taxon>Araneus</taxon>
    </lineage>
</organism>
<feature type="non-terminal residue" evidence="1">
    <location>
        <position position="1"/>
    </location>
</feature>
<comment type="caution">
    <text evidence="1">The sequence shown here is derived from an EMBL/GenBank/DDBJ whole genome shotgun (WGS) entry which is preliminary data.</text>
</comment>
<reference evidence="1 2" key="1">
    <citation type="journal article" date="2019" name="Sci. Rep.">
        <title>Orb-weaving spider Araneus ventricosus genome elucidates the spidroin gene catalogue.</title>
        <authorList>
            <person name="Kono N."/>
            <person name="Nakamura H."/>
            <person name="Ohtoshi R."/>
            <person name="Moran D.A.P."/>
            <person name="Shinohara A."/>
            <person name="Yoshida Y."/>
            <person name="Fujiwara M."/>
            <person name="Mori M."/>
            <person name="Tomita M."/>
            <person name="Arakawa K."/>
        </authorList>
    </citation>
    <scope>NUCLEOTIDE SEQUENCE [LARGE SCALE GENOMIC DNA]</scope>
</reference>
<name>A0A4Y2UAM1_ARAVE</name>
<accession>A0A4Y2UAM1</accession>
<dbReference type="AlphaFoldDB" id="A0A4Y2UAM1"/>
<protein>
    <submittedName>
        <fullName evidence="1">Uncharacterized protein</fullName>
    </submittedName>
</protein>
<proteinExistence type="predicted"/>
<gene>
    <name evidence="1" type="ORF">AVEN_203373_1</name>
</gene>
<keyword evidence="2" id="KW-1185">Reference proteome</keyword>
<evidence type="ECO:0000313" key="1">
    <source>
        <dbReference type="EMBL" id="GBO09682.1"/>
    </source>
</evidence>
<dbReference type="Proteomes" id="UP000499080">
    <property type="component" value="Unassembled WGS sequence"/>
</dbReference>